<feature type="compositionally biased region" description="Basic and acidic residues" evidence="1">
    <location>
        <begin position="270"/>
        <end position="308"/>
    </location>
</feature>
<keyword evidence="3" id="KW-1185">Reference proteome</keyword>
<dbReference type="Gene3D" id="3.30.530.20">
    <property type="match status" value="1"/>
</dbReference>
<dbReference type="InParanoid" id="T0QDQ5"/>
<dbReference type="PANTHER" id="PTHR43102">
    <property type="entry name" value="SLR1143 PROTEIN"/>
    <property type="match status" value="1"/>
</dbReference>
<dbReference type="EMBL" id="JH767149">
    <property type="protein sequence ID" value="EQC35994.1"/>
    <property type="molecule type" value="Genomic_DNA"/>
</dbReference>
<dbReference type="PANTHER" id="PTHR43102:SF2">
    <property type="entry name" value="GAF DOMAIN-CONTAINING PROTEIN"/>
    <property type="match status" value="1"/>
</dbReference>
<dbReference type="eggNOG" id="ENOG502SSXU">
    <property type="taxonomic scope" value="Eukaryota"/>
</dbReference>
<proteinExistence type="predicted"/>
<evidence type="ECO:0000313" key="2">
    <source>
        <dbReference type="EMBL" id="EQC35994.1"/>
    </source>
</evidence>
<sequence>MMEQASAWPADIDLEHMYLDGRKKLERVVASSMDLEHWTMMHSKHDTRVYKHSSNSANKQVALRLVTSVNMPIEYTLELLRLLDSNTFRSTMKDLHGKSFLDGEVLHAHTRHNDAAESLTLKWCAMSTGKAFTKPKELLFYEYCGMHHSEMYGPSAIVMFESYDGVGAQYGLRAKPDSYKLAWFEPSAFVITPSPDGHKSIVTLTLACRKAGGSNLVSTALTKLTTRFAQAYAHLGGCGSTQSLIERSNYMQSFHRTPSSASHARSFVDQPERRQSADRHSPDRRQSADRHSPDRRQSADRQSPDRPAHRSSGGNRHSHETARGSGRSDSSADDVSRPHKKASKRQTFVNEDFAEICRTAMQSLDCPMAGIRTNLFEIVQYAPTADMSRMPKSLPTFRRMAQTGKPCVVLDVHSDKRISDEKRSISRVQFFVGVPMVLESGECIGDICVADVKPRKVIDYTQLEILKVLAQSATAYMTSAEYLAETTDLPRDEDVGDRTYTNTMTSSSSSSSFHRRAYEHPAEDIAIESLGIKEVAF</sequence>
<evidence type="ECO:0008006" key="4">
    <source>
        <dbReference type="Google" id="ProtNLM"/>
    </source>
</evidence>
<evidence type="ECO:0000256" key="1">
    <source>
        <dbReference type="SAM" id="MobiDB-lite"/>
    </source>
</evidence>
<dbReference type="InterPro" id="IPR029016">
    <property type="entry name" value="GAF-like_dom_sf"/>
</dbReference>
<feature type="region of interest" description="Disordered" evidence="1">
    <location>
        <begin position="254"/>
        <end position="346"/>
    </location>
</feature>
<dbReference type="GeneID" id="19947461"/>
<gene>
    <name evidence="2" type="ORF">SDRG_06734</name>
</gene>
<dbReference type="InterPro" id="IPR023393">
    <property type="entry name" value="START-like_dom_sf"/>
</dbReference>
<organism evidence="2 3">
    <name type="scientific">Saprolegnia diclina (strain VS20)</name>
    <dbReference type="NCBI Taxonomy" id="1156394"/>
    <lineage>
        <taxon>Eukaryota</taxon>
        <taxon>Sar</taxon>
        <taxon>Stramenopiles</taxon>
        <taxon>Oomycota</taxon>
        <taxon>Saprolegniomycetes</taxon>
        <taxon>Saprolegniales</taxon>
        <taxon>Saprolegniaceae</taxon>
        <taxon>Saprolegnia</taxon>
    </lineage>
</organism>
<dbReference type="Gene3D" id="3.30.450.40">
    <property type="match status" value="1"/>
</dbReference>
<name>T0QDQ5_SAPDV</name>
<dbReference type="OrthoDB" id="5872154at2759"/>
<evidence type="ECO:0000313" key="3">
    <source>
        <dbReference type="Proteomes" id="UP000030762"/>
    </source>
</evidence>
<protein>
    <recommendedName>
        <fullName evidence="4">GAF domain-containing protein</fullName>
    </recommendedName>
</protein>
<dbReference type="VEuPathDB" id="FungiDB:SDRG_06734"/>
<dbReference type="SUPFAM" id="SSF55781">
    <property type="entry name" value="GAF domain-like"/>
    <property type="match status" value="1"/>
</dbReference>
<dbReference type="RefSeq" id="XP_008610756.1">
    <property type="nucleotide sequence ID" value="XM_008612534.1"/>
</dbReference>
<dbReference type="Proteomes" id="UP000030762">
    <property type="component" value="Unassembled WGS sequence"/>
</dbReference>
<dbReference type="OMA" id="MQSDEYQ"/>
<dbReference type="AlphaFoldDB" id="T0QDQ5"/>
<feature type="region of interest" description="Disordered" evidence="1">
    <location>
        <begin position="493"/>
        <end position="514"/>
    </location>
</feature>
<reference evidence="2 3" key="1">
    <citation type="submission" date="2012-04" db="EMBL/GenBank/DDBJ databases">
        <title>The Genome Sequence of Saprolegnia declina VS20.</title>
        <authorList>
            <consortium name="The Broad Institute Genome Sequencing Platform"/>
            <person name="Russ C."/>
            <person name="Nusbaum C."/>
            <person name="Tyler B."/>
            <person name="van West P."/>
            <person name="Dieguez-Uribeondo J."/>
            <person name="de Bruijn I."/>
            <person name="Tripathy S."/>
            <person name="Jiang R."/>
            <person name="Young S.K."/>
            <person name="Zeng Q."/>
            <person name="Gargeya S."/>
            <person name="Fitzgerald M."/>
            <person name="Haas B."/>
            <person name="Abouelleil A."/>
            <person name="Alvarado L."/>
            <person name="Arachchi H.M."/>
            <person name="Berlin A."/>
            <person name="Chapman S.B."/>
            <person name="Goldberg J."/>
            <person name="Griggs A."/>
            <person name="Gujja S."/>
            <person name="Hansen M."/>
            <person name="Howarth C."/>
            <person name="Imamovic A."/>
            <person name="Larimer J."/>
            <person name="McCowen C."/>
            <person name="Montmayeur A."/>
            <person name="Murphy C."/>
            <person name="Neiman D."/>
            <person name="Pearson M."/>
            <person name="Priest M."/>
            <person name="Roberts A."/>
            <person name="Saif S."/>
            <person name="Shea T."/>
            <person name="Sisk P."/>
            <person name="Sykes S."/>
            <person name="Wortman J."/>
            <person name="Nusbaum C."/>
            <person name="Birren B."/>
        </authorList>
    </citation>
    <scope>NUCLEOTIDE SEQUENCE [LARGE SCALE GENOMIC DNA]</scope>
    <source>
        <strain evidence="2 3">VS20</strain>
    </source>
</reference>
<feature type="compositionally biased region" description="Polar residues" evidence="1">
    <location>
        <begin position="254"/>
        <end position="263"/>
    </location>
</feature>
<accession>T0QDQ5</accession>